<dbReference type="RefSeq" id="WP_094966845.1">
    <property type="nucleotide sequence ID" value="NZ_NGJN01000001.1"/>
</dbReference>
<organism evidence="1 2">
    <name type="scientific">Winogradskyella aurantia</name>
    <dbReference type="NCBI Taxonomy" id="1915063"/>
    <lineage>
        <taxon>Bacteria</taxon>
        <taxon>Pseudomonadati</taxon>
        <taxon>Bacteroidota</taxon>
        <taxon>Flavobacteriia</taxon>
        <taxon>Flavobacteriales</taxon>
        <taxon>Flavobacteriaceae</taxon>
        <taxon>Winogradskyella</taxon>
    </lineage>
</organism>
<proteinExistence type="predicted"/>
<dbReference type="Proteomes" id="UP000216840">
    <property type="component" value="Unassembled WGS sequence"/>
</dbReference>
<dbReference type="OrthoDB" id="893802at2"/>
<keyword evidence="2" id="KW-1185">Reference proteome</keyword>
<sequence length="137" mass="15694">MKKFIFLFILSSLIFSCDIESDSPNFSFEIVGIDSVETPELFIFAETYEISVTYIAPNGCYEFNDFIYDINGNERTIAVVNTVYDYSNCTTAEESITVSFNFTVTSTETYLFRFYKGENEEGADEYHLVEIPVEMGD</sequence>
<protein>
    <submittedName>
        <fullName evidence="1">Uncharacterized protein</fullName>
    </submittedName>
</protein>
<evidence type="ECO:0000313" key="1">
    <source>
        <dbReference type="EMBL" id="OZV70770.1"/>
    </source>
</evidence>
<dbReference type="PROSITE" id="PS51257">
    <property type="entry name" value="PROKAR_LIPOPROTEIN"/>
    <property type="match status" value="1"/>
</dbReference>
<accession>A0A265UZN8</accession>
<evidence type="ECO:0000313" key="2">
    <source>
        <dbReference type="Proteomes" id="UP000216840"/>
    </source>
</evidence>
<comment type="caution">
    <text evidence="1">The sequence shown here is derived from an EMBL/GenBank/DDBJ whole genome shotgun (WGS) entry which is preliminary data.</text>
</comment>
<gene>
    <name evidence="1" type="ORF">CA834_01265</name>
</gene>
<reference evidence="1 2" key="1">
    <citation type="submission" date="2017-05" db="EMBL/GenBank/DDBJ databases">
        <title>The draft genome sequence of Idiomarina salinarum WNB302.</title>
        <authorList>
            <person name="Sun Y."/>
            <person name="Chen B."/>
            <person name="Du Z."/>
        </authorList>
    </citation>
    <scope>NUCLEOTIDE SEQUENCE [LARGE SCALE GENOMIC DNA]</scope>
    <source>
        <strain evidence="1 2">WNB302</strain>
    </source>
</reference>
<dbReference type="EMBL" id="NGJN01000001">
    <property type="protein sequence ID" value="OZV70770.1"/>
    <property type="molecule type" value="Genomic_DNA"/>
</dbReference>
<name>A0A265UZN8_9FLAO</name>
<dbReference type="AlphaFoldDB" id="A0A265UZN8"/>